<dbReference type="AlphaFoldDB" id="A0A1G2G8C0"/>
<accession>A0A1G2G8C0</accession>
<dbReference type="STRING" id="1802115.A2756_06020"/>
<organism evidence="2 3">
    <name type="scientific">Candidatus Ryanbacteria bacterium RIFCSPHIGHO2_01_FULL_48_27</name>
    <dbReference type="NCBI Taxonomy" id="1802115"/>
    <lineage>
        <taxon>Bacteria</taxon>
        <taxon>Candidatus Ryaniibacteriota</taxon>
    </lineage>
</organism>
<proteinExistence type="predicted"/>
<dbReference type="Pfam" id="PF12647">
    <property type="entry name" value="RNHCP"/>
    <property type="match status" value="1"/>
</dbReference>
<protein>
    <recommendedName>
        <fullName evidence="1">RNHCP domain-containing protein</fullName>
    </recommendedName>
</protein>
<evidence type="ECO:0000259" key="1">
    <source>
        <dbReference type="Pfam" id="PF12647"/>
    </source>
</evidence>
<evidence type="ECO:0000313" key="2">
    <source>
        <dbReference type="EMBL" id="OGZ46141.1"/>
    </source>
</evidence>
<dbReference type="EMBL" id="MHNL01000001">
    <property type="protein sequence ID" value="OGZ46141.1"/>
    <property type="molecule type" value="Genomic_DNA"/>
</dbReference>
<reference evidence="2 3" key="1">
    <citation type="journal article" date="2016" name="Nat. Commun.">
        <title>Thousands of microbial genomes shed light on interconnected biogeochemical processes in an aquifer system.</title>
        <authorList>
            <person name="Anantharaman K."/>
            <person name="Brown C.T."/>
            <person name="Hug L.A."/>
            <person name="Sharon I."/>
            <person name="Castelle C.J."/>
            <person name="Probst A.J."/>
            <person name="Thomas B.C."/>
            <person name="Singh A."/>
            <person name="Wilkins M.J."/>
            <person name="Karaoz U."/>
            <person name="Brodie E.L."/>
            <person name="Williams K.H."/>
            <person name="Hubbard S.S."/>
            <person name="Banfield J.F."/>
        </authorList>
    </citation>
    <scope>NUCLEOTIDE SEQUENCE [LARGE SCALE GENOMIC DNA]</scope>
</reference>
<sequence>MEEKKFQRKKEDFICKHCGFFVSGNGYTNHCPQCLWSRHVDINPGDRAAMCEGMMEPVRVELDHGEFVLVHRCRSCGFMRRNKVAPEDDLETLVRIGEQ</sequence>
<dbReference type="Proteomes" id="UP000177785">
    <property type="component" value="Unassembled WGS sequence"/>
</dbReference>
<comment type="caution">
    <text evidence="2">The sequence shown here is derived from an EMBL/GenBank/DDBJ whole genome shotgun (WGS) entry which is preliminary data.</text>
</comment>
<gene>
    <name evidence="2" type="ORF">A2756_06020</name>
</gene>
<feature type="domain" description="RNHCP" evidence="1">
    <location>
        <begin position="11"/>
        <end position="93"/>
    </location>
</feature>
<dbReference type="InterPro" id="IPR024439">
    <property type="entry name" value="RNHCP"/>
</dbReference>
<name>A0A1G2G8C0_9BACT</name>
<evidence type="ECO:0000313" key="3">
    <source>
        <dbReference type="Proteomes" id="UP000177785"/>
    </source>
</evidence>